<dbReference type="InParanoid" id="D8SY14"/>
<dbReference type="HOGENOM" id="CLU_2030731_0_0_1"/>
<name>D8SY14_SELML</name>
<evidence type="ECO:0000313" key="2">
    <source>
        <dbReference type="Proteomes" id="UP000001514"/>
    </source>
</evidence>
<dbReference type="KEGG" id="smo:SELMODRAFT_426957"/>
<dbReference type="PANTHER" id="PTHR33132">
    <property type="entry name" value="OSJNBB0118P14.9 PROTEIN"/>
    <property type="match status" value="1"/>
</dbReference>
<dbReference type="Proteomes" id="UP000001514">
    <property type="component" value="Unassembled WGS sequence"/>
</dbReference>
<reference evidence="1 2" key="1">
    <citation type="journal article" date="2011" name="Science">
        <title>The Selaginella genome identifies genetic changes associated with the evolution of vascular plants.</title>
        <authorList>
            <person name="Banks J.A."/>
            <person name="Nishiyama T."/>
            <person name="Hasebe M."/>
            <person name="Bowman J.L."/>
            <person name="Gribskov M."/>
            <person name="dePamphilis C."/>
            <person name="Albert V.A."/>
            <person name="Aono N."/>
            <person name="Aoyama T."/>
            <person name="Ambrose B.A."/>
            <person name="Ashton N.W."/>
            <person name="Axtell M.J."/>
            <person name="Barker E."/>
            <person name="Barker M.S."/>
            <person name="Bennetzen J.L."/>
            <person name="Bonawitz N.D."/>
            <person name="Chapple C."/>
            <person name="Cheng C."/>
            <person name="Correa L.G."/>
            <person name="Dacre M."/>
            <person name="DeBarry J."/>
            <person name="Dreyer I."/>
            <person name="Elias M."/>
            <person name="Engstrom E.M."/>
            <person name="Estelle M."/>
            <person name="Feng L."/>
            <person name="Finet C."/>
            <person name="Floyd S.K."/>
            <person name="Frommer W.B."/>
            <person name="Fujita T."/>
            <person name="Gramzow L."/>
            <person name="Gutensohn M."/>
            <person name="Harholt J."/>
            <person name="Hattori M."/>
            <person name="Heyl A."/>
            <person name="Hirai T."/>
            <person name="Hiwatashi Y."/>
            <person name="Ishikawa M."/>
            <person name="Iwata M."/>
            <person name="Karol K.G."/>
            <person name="Koehler B."/>
            <person name="Kolukisaoglu U."/>
            <person name="Kubo M."/>
            <person name="Kurata T."/>
            <person name="Lalonde S."/>
            <person name="Li K."/>
            <person name="Li Y."/>
            <person name="Litt A."/>
            <person name="Lyons E."/>
            <person name="Manning G."/>
            <person name="Maruyama T."/>
            <person name="Michael T.P."/>
            <person name="Mikami K."/>
            <person name="Miyazaki S."/>
            <person name="Morinaga S."/>
            <person name="Murata T."/>
            <person name="Mueller-Roeber B."/>
            <person name="Nelson D.R."/>
            <person name="Obara M."/>
            <person name="Oguri Y."/>
            <person name="Olmstead R.G."/>
            <person name="Onodera N."/>
            <person name="Petersen B.L."/>
            <person name="Pils B."/>
            <person name="Prigge M."/>
            <person name="Rensing S.A."/>
            <person name="Riano-Pachon D.M."/>
            <person name="Roberts A.W."/>
            <person name="Sato Y."/>
            <person name="Scheller H.V."/>
            <person name="Schulz B."/>
            <person name="Schulz C."/>
            <person name="Shakirov E.V."/>
            <person name="Shibagaki N."/>
            <person name="Shinohara N."/>
            <person name="Shippen D.E."/>
            <person name="Soerensen I."/>
            <person name="Sotooka R."/>
            <person name="Sugimoto N."/>
            <person name="Sugita M."/>
            <person name="Sumikawa N."/>
            <person name="Tanurdzic M."/>
            <person name="Theissen G."/>
            <person name="Ulvskov P."/>
            <person name="Wakazuki S."/>
            <person name="Weng J.K."/>
            <person name="Willats W.W."/>
            <person name="Wipf D."/>
            <person name="Wolf P.G."/>
            <person name="Yang L."/>
            <person name="Zimmer A.D."/>
            <person name="Zhu Q."/>
            <person name="Mitros T."/>
            <person name="Hellsten U."/>
            <person name="Loque D."/>
            <person name="Otillar R."/>
            <person name="Salamov A."/>
            <person name="Schmutz J."/>
            <person name="Shapiro H."/>
            <person name="Lindquist E."/>
            <person name="Lucas S."/>
            <person name="Rokhsar D."/>
            <person name="Grigoriev I.V."/>
        </authorList>
    </citation>
    <scope>NUCLEOTIDE SEQUENCE [LARGE SCALE GENOMIC DNA]</scope>
</reference>
<organism evidence="2">
    <name type="scientific">Selaginella moellendorffii</name>
    <name type="common">Spikemoss</name>
    <dbReference type="NCBI Taxonomy" id="88036"/>
    <lineage>
        <taxon>Eukaryota</taxon>
        <taxon>Viridiplantae</taxon>
        <taxon>Streptophyta</taxon>
        <taxon>Embryophyta</taxon>
        <taxon>Tracheophyta</taxon>
        <taxon>Lycopodiopsida</taxon>
        <taxon>Selaginellales</taxon>
        <taxon>Selaginellaceae</taxon>
        <taxon>Selaginella</taxon>
    </lineage>
</organism>
<gene>
    <name evidence="1" type="ORF">SELMODRAFT_426957</name>
</gene>
<dbReference type="AlphaFoldDB" id="D8SY14"/>
<dbReference type="PANTHER" id="PTHR33132:SF135">
    <property type="entry name" value="OS02G0799700 PROTEIN"/>
    <property type="match status" value="1"/>
</dbReference>
<sequence length="122" mass="13799">MPACICSPTTHKGSFRCKLHRQYDTTWIRQSASDNARDTTFVLTNKLDLSVIVDELNQFCTVTRLEDDDEVMLLGAMRPHGSNTVVDWIKANKIKRIIDSVQFAAAEIHPNNAKEESFCLVT</sequence>
<dbReference type="Gramene" id="EFJ10618">
    <property type="protein sequence ID" value="EFJ10618"/>
    <property type="gene ID" value="SELMODRAFT_426957"/>
</dbReference>
<evidence type="ECO:0000313" key="1">
    <source>
        <dbReference type="EMBL" id="EFJ10618.1"/>
    </source>
</evidence>
<keyword evidence="2" id="KW-1185">Reference proteome</keyword>
<protein>
    <submittedName>
        <fullName evidence="1">Uncharacterized protein</fullName>
    </submittedName>
</protein>
<accession>D8SY14</accession>
<dbReference type="EMBL" id="GL377652">
    <property type="protein sequence ID" value="EFJ10618.1"/>
    <property type="molecule type" value="Genomic_DNA"/>
</dbReference>
<proteinExistence type="predicted"/>